<protein>
    <submittedName>
        <fullName evidence="2">Uncharacterized protein</fullName>
    </submittedName>
</protein>
<proteinExistence type="predicted"/>
<evidence type="ECO:0000256" key="1">
    <source>
        <dbReference type="SAM" id="MobiDB-lite"/>
    </source>
</evidence>
<evidence type="ECO:0000313" key="2">
    <source>
        <dbReference type="EMBL" id="KEO57452.1"/>
    </source>
</evidence>
<evidence type="ECO:0000313" key="3">
    <source>
        <dbReference type="Proteomes" id="UP000027471"/>
    </source>
</evidence>
<feature type="region of interest" description="Disordered" evidence="1">
    <location>
        <begin position="31"/>
        <end position="54"/>
    </location>
</feature>
<dbReference type="eggNOG" id="ENOG502ZJP5">
    <property type="taxonomic scope" value="Bacteria"/>
</dbReference>
<accession>A0A074K7A8</accession>
<sequence length="223" mass="24245">MFALFLAVTIALALLGWAEFAPRRAGKVAQAQEATDAAQDNDQSDAPKPARRKRVTLALPRFKLPRFKLRLFKRADTSEPDETLSDLSAPDETLSDLSAPVVPLDELREPPREDAAQTAPQTPPVPDDPDADVMARIEAMLEAPEVASETQDDLPRIPNFAPGDQIALEIDGPTPHAREIRFEADPTGRHAIALIADEPILLIENTDPTTLTPAVLSFRAHAA</sequence>
<dbReference type="Proteomes" id="UP000027471">
    <property type="component" value="Unassembled WGS sequence"/>
</dbReference>
<organism evidence="2 3">
    <name type="scientific">Thioclava indica</name>
    <dbReference type="NCBI Taxonomy" id="1353528"/>
    <lineage>
        <taxon>Bacteria</taxon>
        <taxon>Pseudomonadati</taxon>
        <taxon>Pseudomonadota</taxon>
        <taxon>Alphaproteobacteria</taxon>
        <taxon>Rhodobacterales</taxon>
        <taxon>Paracoccaceae</taxon>
        <taxon>Thioclava</taxon>
    </lineage>
</organism>
<dbReference type="RefSeq" id="WP_038131662.1">
    <property type="nucleotide sequence ID" value="NZ_AUNB01000040.1"/>
</dbReference>
<feature type="region of interest" description="Disordered" evidence="1">
    <location>
        <begin position="108"/>
        <end position="128"/>
    </location>
</feature>
<feature type="region of interest" description="Disordered" evidence="1">
    <location>
        <begin position="78"/>
        <end position="97"/>
    </location>
</feature>
<dbReference type="AlphaFoldDB" id="A0A074K7A8"/>
<dbReference type="OrthoDB" id="7691583at2"/>
<name>A0A074K7A8_9RHOB</name>
<comment type="caution">
    <text evidence="2">The sequence shown here is derived from an EMBL/GenBank/DDBJ whole genome shotgun (WGS) entry which is preliminary data.</text>
</comment>
<feature type="compositionally biased region" description="Low complexity" evidence="1">
    <location>
        <begin position="31"/>
        <end position="41"/>
    </location>
</feature>
<dbReference type="EMBL" id="AUNB01000040">
    <property type="protein sequence ID" value="KEO57452.1"/>
    <property type="molecule type" value="Genomic_DNA"/>
</dbReference>
<gene>
    <name evidence="2" type="ORF">DT23_05115</name>
</gene>
<reference evidence="2 3" key="1">
    <citation type="journal article" date="2015" name="Antonie Van Leeuwenhoek">
        <title>Thioclava indica sp. nov., isolated from surface seawater of the Indian Ocean.</title>
        <authorList>
            <person name="Liu Y."/>
            <person name="Lai Q."/>
            <person name="Du J."/>
            <person name="Xu H."/>
            <person name="Jiang L."/>
            <person name="Shao Z."/>
        </authorList>
    </citation>
    <scope>NUCLEOTIDE SEQUENCE [LARGE SCALE GENOMIC DNA]</scope>
    <source>
        <strain evidence="2 3">DT23-4</strain>
    </source>
</reference>
<keyword evidence="3" id="KW-1185">Reference proteome</keyword>